<sequence>MAQLKRALRSESEESPAALPISPIKKRPRTDMGTPARSPVAPEKQTMLVLSTPEKITRVESPVPAGRSVLGTLWPGSHP</sequence>
<dbReference type="AlphaFoldDB" id="A0A165TYS5"/>
<dbReference type="EMBL" id="KV429034">
    <property type="protein sequence ID" value="KZT74150.1"/>
    <property type="molecule type" value="Genomic_DNA"/>
</dbReference>
<proteinExistence type="predicted"/>
<evidence type="ECO:0000313" key="3">
    <source>
        <dbReference type="Proteomes" id="UP000076727"/>
    </source>
</evidence>
<gene>
    <name evidence="2" type="ORF">DAEQUDRAFT_721033</name>
</gene>
<evidence type="ECO:0000256" key="1">
    <source>
        <dbReference type="SAM" id="MobiDB-lite"/>
    </source>
</evidence>
<dbReference type="Proteomes" id="UP000076727">
    <property type="component" value="Unassembled WGS sequence"/>
</dbReference>
<organism evidence="2 3">
    <name type="scientific">Daedalea quercina L-15889</name>
    <dbReference type="NCBI Taxonomy" id="1314783"/>
    <lineage>
        <taxon>Eukaryota</taxon>
        <taxon>Fungi</taxon>
        <taxon>Dikarya</taxon>
        <taxon>Basidiomycota</taxon>
        <taxon>Agaricomycotina</taxon>
        <taxon>Agaricomycetes</taxon>
        <taxon>Polyporales</taxon>
        <taxon>Fomitopsis</taxon>
    </lineage>
</organism>
<feature type="region of interest" description="Disordered" evidence="1">
    <location>
        <begin position="1"/>
        <end position="44"/>
    </location>
</feature>
<reference evidence="2 3" key="1">
    <citation type="journal article" date="2016" name="Mol. Biol. Evol.">
        <title>Comparative Genomics of Early-Diverging Mushroom-Forming Fungi Provides Insights into the Origins of Lignocellulose Decay Capabilities.</title>
        <authorList>
            <person name="Nagy L.G."/>
            <person name="Riley R."/>
            <person name="Tritt A."/>
            <person name="Adam C."/>
            <person name="Daum C."/>
            <person name="Floudas D."/>
            <person name="Sun H."/>
            <person name="Yadav J.S."/>
            <person name="Pangilinan J."/>
            <person name="Larsson K.H."/>
            <person name="Matsuura K."/>
            <person name="Barry K."/>
            <person name="Labutti K."/>
            <person name="Kuo R."/>
            <person name="Ohm R.A."/>
            <person name="Bhattacharya S.S."/>
            <person name="Shirouzu T."/>
            <person name="Yoshinaga Y."/>
            <person name="Martin F.M."/>
            <person name="Grigoriev I.V."/>
            <person name="Hibbett D.S."/>
        </authorList>
    </citation>
    <scope>NUCLEOTIDE SEQUENCE [LARGE SCALE GENOMIC DNA]</scope>
    <source>
        <strain evidence="2 3">L-15889</strain>
    </source>
</reference>
<name>A0A165TYS5_9APHY</name>
<evidence type="ECO:0000313" key="2">
    <source>
        <dbReference type="EMBL" id="KZT74150.1"/>
    </source>
</evidence>
<keyword evidence="3" id="KW-1185">Reference proteome</keyword>
<protein>
    <submittedName>
        <fullName evidence="2">Uncharacterized protein</fullName>
    </submittedName>
</protein>
<accession>A0A165TYS5</accession>